<dbReference type="InterPro" id="IPR003661">
    <property type="entry name" value="HisK_dim/P_dom"/>
</dbReference>
<evidence type="ECO:0000256" key="13">
    <source>
        <dbReference type="SAM" id="Phobius"/>
    </source>
</evidence>
<evidence type="ECO:0000256" key="5">
    <source>
        <dbReference type="ARBA" id="ARBA00022553"/>
    </source>
</evidence>
<name>A0A410K0L5_9BACT</name>
<dbReference type="CDD" id="cd06225">
    <property type="entry name" value="HAMP"/>
    <property type="match status" value="1"/>
</dbReference>
<evidence type="ECO:0000259" key="15">
    <source>
        <dbReference type="PROSITE" id="PS50885"/>
    </source>
</evidence>
<dbReference type="Pfam" id="PF00512">
    <property type="entry name" value="HisKA"/>
    <property type="match status" value="1"/>
</dbReference>
<dbReference type="SUPFAM" id="SSF103190">
    <property type="entry name" value="Sensory domain-like"/>
    <property type="match status" value="1"/>
</dbReference>
<dbReference type="InterPro" id="IPR003660">
    <property type="entry name" value="HAMP_dom"/>
</dbReference>
<dbReference type="SMART" id="SM00388">
    <property type="entry name" value="HisKA"/>
    <property type="match status" value="1"/>
</dbReference>
<dbReference type="InterPro" id="IPR035965">
    <property type="entry name" value="PAS-like_dom_sf"/>
</dbReference>
<dbReference type="Gene3D" id="6.10.340.10">
    <property type="match status" value="1"/>
</dbReference>
<evidence type="ECO:0000256" key="7">
    <source>
        <dbReference type="ARBA" id="ARBA00022692"/>
    </source>
</evidence>
<evidence type="ECO:0000256" key="9">
    <source>
        <dbReference type="ARBA" id="ARBA00022777"/>
    </source>
</evidence>
<evidence type="ECO:0000256" key="1">
    <source>
        <dbReference type="ARBA" id="ARBA00000085"/>
    </source>
</evidence>
<dbReference type="Proteomes" id="UP000287502">
    <property type="component" value="Chromosome"/>
</dbReference>
<dbReference type="Gene3D" id="1.10.287.130">
    <property type="match status" value="1"/>
</dbReference>
<dbReference type="InterPro" id="IPR036890">
    <property type="entry name" value="HATPase_C_sf"/>
</dbReference>
<dbReference type="CDD" id="cd00075">
    <property type="entry name" value="HATPase"/>
    <property type="match status" value="1"/>
</dbReference>
<sequence length="823" mass="91520">MKFYSLHKKVLIAFLALSLLPLAVLGFYAARNLSSVEQYLRKSASSALEAQATRSLVLSAQTVADTVSIFLRSVENDLNSFVLLDAEEAEYADFYNRHRGTVRVWDNGTEKFHDVPLYSELTFINPDGTERIRLTDGVPANELRNVSVPANTTYKTEDYFVRALELPDGEVYVSRVSGWFIHKKEVEKNGGDTWFRGVIRFARAVYDDNGSLKGVAVISLDHLHLMEFTRHISPDGKDSSRKASYESADYSFMFDDEGWIITHPKQWDIRGYNSDGTLTGTRGEYSAARLQAGDVPFNLFKTGFIHENYPAAASDVTEGKGGVVDVTNVGGSRKIMAYAPIRYASGAYSEHGVFGGVTIGAEISRFHMPAVRISDVIRGELDKFVSSMAIFVTVMAVMVLAVAYRLSWSITNPIERLNIAIKSVTKDGAVPNVDVSGGDEVAQLTRSFNDMARELEQRRVSLMESMQKLEASREAVIREQNFKTTVFENIETGILTLDKDNRITFINKPAMTILRLAKSAEGGLLEAALAHKPEVVEVIREFQSEGRTKRWSRYIDSEDGGRNMHLRIAGLPMVMEHADGNIITVEDLTERVGLRKQMARMDRFASMGRLSAGLAHEIRNPLTGISLMLDDLHDRLLKNDADRQLIQRSLKEIERLEGLVDGLLNFASAVPPKLRMANMADILSDTLFFVKKQCERQRITLETDVEPDLPMINIDPDKIKQAFLNLLTNALDAMKSGGGLRISAKKTENGIELIFSDTGVGISPADLPNIFEPFYTTKAEGTGLGLAITHNIVSEHGGKIEAESRQGTGSRFILFFPFEGNLK</sequence>
<comment type="catalytic activity">
    <reaction evidence="1">
        <text>ATP + protein L-histidine = ADP + protein N-phospho-L-histidine.</text>
        <dbReference type="EC" id="2.7.13.3"/>
    </reaction>
</comment>
<dbReference type="SMART" id="SM00304">
    <property type="entry name" value="HAMP"/>
    <property type="match status" value="1"/>
</dbReference>
<dbReference type="PANTHER" id="PTHR43065:SF10">
    <property type="entry name" value="PEROXIDE STRESS-ACTIVATED HISTIDINE KINASE MAK3"/>
    <property type="match status" value="1"/>
</dbReference>
<dbReference type="SUPFAM" id="SSF55874">
    <property type="entry name" value="ATPase domain of HSP90 chaperone/DNA topoisomerase II/histidine kinase"/>
    <property type="match status" value="1"/>
</dbReference>
<keyword evidence="7 13" id="KW-0812">Transmembrane</keyword>
<evidence type="ECO:0000256" key="4">
    <source>
        <dbReference type="ARBA" id="ARBA00022475"/>
    </source>
</evidence>
<keyword evidence="12" id="KW-0902">Two-component regulatory system</keyword>
<dbReference type="GO" id="GO:0005886">
    <property type="term" value="C:plasma membrane"/>
    <property type="evidence" value="ECO:0007669"/>
    <property type="project" value="UniProtKB-SubCell"/>
</dbReference>
<dbReference type="Gene3D" id="3.30.450.20">
    <property type="entry name" value="PAS domain"/>
    <property type="match status" value="2"/>
</dbReference>
<keyword evidence="17" id="KW-1185">Reference proteome</keyword>
<dbReference type="KEGG" id="gtl:EP073_11395"/>
<evidence type="ECO:0000256" key="3">
    <source>
        <dbReference type="ARBA" id="ARBA00012438"/>
    </source>
</evidence>
<dbReference type="EMBL" id="CP035108">
    <property type="protein sequence ID" value="QAR33986.1"/>
    <property type="molecule type" value="Genomic_DNA"/>
</dbReference>
<dbReference type="InterPro" id="IPR005467">
    <property type="entry name" value="His_kinase_dom"/>
</dbReference>
<feature type="domain" description="HAMP" evidence="15">
    <location>
        <begin position="408"/>
        <end position="460"/>
    </location>
</feature>
<keyword evidence="13" id="KW-0472">Membrane</keyword>
<keyword evidence="10" id="KW-0067">ATP-binding</keyword>
<dbReference type="SUPFAM" id="SSF47384">
    <property type="entry name" value="Homodimeric domain of signal transducing histidine kinase"/>
    <property type="match status" value="1"/>
</dbReference>
<dbReference type="Pfam" id="PF02518">
    <property type="entry name" value="HATPase_c"/>
    <property type="match status" value="1"/>
</dbReference>
<dbReference type="InterPro" id="IPR036097">
    <property type="entry name" value="HisK_dim/P_sf"/>
</dbReference>
<dbReference type="PROSITE" id="PS50109">
    <property type="entry name" value="HIS_KIN"/>
    <property type="match status" value="1"/>
</dbReference>
<evidence type="ECO:0000256" key="10">
    <source>
        <dbReference type="ARBA" id="ARBA00022840"/>
    </source>
</evidence>
<keyword evidence="6" id="KW-0808">Transferase</keyword>
<dbReference type="Pfam" id="PF13188">
    <property type="entry name" value="PAS_8"/>
    <property type="match status" value="1"/>
</dbReference>
<dbReference type="PROSITE" id="PS50885">
    <property type="entry name" value="HAMP"/>
    <property type="match status" value="1"/>
</dbReference>
<evidence type="ECO:0000256" key="12">
    <source>
        <dbReference type="ARBA" id="ARBA00023012"/>
    </source>
</evidence>
<evidence type="ECO:0000256" key="11">
    <source>
        <dbReference type="ARBA" id="ARBA00022989"/>
    </source>
</evidence>
<dbReference type="Pfam" id="PF00672">
    <property type="entry name" value="HAMP"/>
    <property type="match status" value="1"/>
</dbReference>
<feature type="transmembrane region" description="Helical" evidence="13">
    <location>
        <begin position="384"/>
        <end position="406"/>
    </location>
</feature>
<dbReference type="Gene3D" id="3.30.565.10">
    <property type="entry name" value="Histidine kinase-like ATPase, C-terminal domain"/>
    <property type="match status" value="1"/>
</dbReference>
<evidence type="ECO:0000259" key="14">
    <source>
        <dbReference type="PROSITE" id="PS50109"/>
    </source>
</evidence>
<evidence type="ECO:0000256" key="2">
    <source>
        <dbReference type="ARBA" id="ARBA00004651"/>
    </source>
</evidence>
<keyword evidence="9" id="KW-0418">Kinase</keyword>
<evidence type="ECO:0000256" key="8">
    <source>
        <dbReference type="ARBA" id="ARBA00022741"/>
    </source>
</evidence>
<keyword evidence="4" id="KW-1003">Cell membrane</keyword>
<proteinExistence type="predicted"/>
<dbReference type="EC" id="2.7.13.3" evidence="3"/>
<dbReference type="RefSeq" id="WP_128467271.1">
    <property type="nucleotide sequence ID" value="NZ_CP035108.1"/>
</dbReference>
<dbReference type="AlphaFoldDB" id="A0A410K0L5"/>
<protein>
    <recommendedName>
        <fullName evidence="3">histidine kinase</fullName>
        <ecNumber evidence="3">2.7.13.3</ecNumber>
    </recommendedName>
</protein>
<dbReference type="InterPro" id="IPR000014">
    <property type="entry name" value="PAS"/>
</dbReference>
<keyword evidence="5" id="KW-0597">Phosphoprotein</keyword>
<dbReference type="SUPFAM" id="SSF158472">
    <property type="entry name" value="HAMP domain-like"/>
    <property type="match status" value="1"/>
</dbReference>
<dbReference type="SUPFAM" id="SSF55785">
    <property type="entry name" value="PYP-like sensor domain (PAS domain)"/>
    <property type="match status" value="1"/>
</dbReference>
<evidence type="ECO:0000256" key="6">
    <source>
        <dbReference type="ARBA" id="ARBA00022679"/>
    </source>
</evidence>
<dbReference type="GO" id="GO:0005524">
    <property type="term" value="F:ATP binding"/>
    <property type="evidence" value="ECO:0007669"/>
    <property type="project" value="UniProtKB-KW"/>
</dbReference>
<comment type="subcellular location">
    <subcellularLocation>
        <location evidence="2">Cell membrane</location>
        <topology evidence="2">Multi-pass membrane protein</topology>
    </subcellularLocation>
</comment>
<dbReference type="SMART" id="SM00387">
    <property type="entry name" value="HATPase_c"/>
    <property type="match status" value="1"/>
</dbReference>
<reference evidence="16 17" key="1">
    <citation type="submission" date="2019-01" db="EMBL/GenBank/DDBJ databases">
        <title>Geovibrio thiophilus DSM 11263, complete genome.</title>
        <authorList>
            <person name="Spring S."/>
            <person name="Bunk B."/>
            <person name="Sproer C."/>
        </authorList>
    </citation>
    <scope>NUCLEOTIDE SEQUENCE [LARGE SCALE GENOMIC DNA]</scope>
    <source>
        <strain evidence="16 17">DSM 11263</strain>
    </source>
</reference>
<dbReference type="OrthoDB" id="9815750at2"/>
<evidence type="ECO:0000313" key="16">
    <source>
        <dbReference type="EMBL" id="QAR33986.1"/>
    </source>
</evidence>
<organism evidence="16 17">
    <name type="scientific">Geovibrio thiophilus</name>
    <dbReference type="NCBI Taxonomy" id="139438"/>
    <lineage>
        <taxon>Bacteria</taxon>
        <taxon>Pseudomonadati</taxon>
        <taxon>Deferribacterota</taxon>
        <taxon>Deferribacteres</taxon>
        <taxon>Deferribacterales</taxon>
        <taxon>Geovibrionaceae</taxon>
        <taxon>Geovibrio</taxon>
    </lineage>
</organism>
<dbReference type="PANTHER" id="PTHR43065">
    <property type="entry name" value="SENSOR HISTIDINE KINASE"/>
    <property type="match status" value="1"/>
</dbReference>
<dbReference type="GO" id="GO:0000155">
    <property type="term" value="F:phosphorelay sensor kinase activity"/>
    <property type="evidence" value="ECO:0007669"/>
    <property type="project" value="InterPro"/>
</dbReference>
<dbReference type="PRINTS" id="PR00344">
    <property type="entry name" value="BCTRLSENSOR"/>
</dbReference>
<accession>A0A410K0L5</accession>
<dbReference type="CDD" id="cd00082">
    <property type="entry name" value="HisKA"/>
    <property type="match status" value="1"/>
</dbReference>
<dbReference type="InterPro" id="IPR029151">
    <property type="entry name" value="Sensor-like_sf"/>
</dbReference>
<keyword evidence="8" id="KW-0547">Nucleotide-binding</keyword>
<dbReference type="InterPro" id="IPR003594">
    <property type="entry name" value="HATPase_dom"/>
</dbReference>
<gene>
    <name evidence="16" type="ORF">EP073_11395</name>
</gene>
<dbReference type="InterPro" id="IPR004358">
    <property type="entry name" value="Sig_transdc_His_kin-like_C"/>
</dbReference>
<keyword evidence="11 13" id="KW-1133">Transmembrane helix</keyword>
<feature type="domain" description="Histidine kinase" evidence="14">
    <location>
        <begin position="613"/>
        <end position="820"/>
    </location>
</feature>
<evidence type="ECO:0000313" key="17">
    <source>
        <dbReference type="Proteomes" id="UP000287502"/>
    </source>
</evidence>